<dbReference type="InterPro" id="IPR051325">
    <property type="entry name" value="Nudix_hydrolase_domain"/>
</dbReference>
<organism evidence="3 4">
    <name type="scientific">Streptomyces kaniharaensis</name>
    <dbReference type="NCBI Taxonomy" id="212423"/>
    <lineage>
        <taxon>Bacteria</taxon>
        <taxon>Bacillati</taxon>
        <taxon>Actinomycetota</taxon>
        <taxon>Actinomycetes</taxon>
        <taxon>Kitasatosporales</taxon>
        <taxon>Streptomycetaceae</taxon>
        <taxon>Streptomyces</taxon>
    </lineage>
</organism>
<dbReference type="OrthoDB" id="9764897at2"/>
<dbReference type="RefSeq" id="WP_153463692.1">
    <property type="nucleotide sequence ID" value="NZ_WBOF01000001.1"/>
</dbReference>
<dbReference type="PROSITE" id="PS51462">
    <property type="entry name" value="NUDIX"/>
    <property type="match status" value="1"/>
</dbReference>
<feature type="domain" description="Nudix hydrolase" evidence="2">
    <location>
        <begin position="21"/>
        <end position="156"/>
    </location>
</feature>
<dbReference type="Pfam" id="PF00293">
    <property type="entry name" value="NUDIX"/>
    <property type="match status" value="1"/>
</dbReference>
<comment type="caution">
    <text evidence="3">The sequence shown here is derived from an EMBL/GenBank/DDBJ whole genome shotgun (WGS) entry which is preliminary data.</text>
</comment>
<protein>
    <submittedName>
        <fullName evidence="3">NUDIX hydrolase</fullName>
    </submittedName>
</protein>
<dbReference type="PANTHER" id="PTHR21340:SF0">
    <property type="entry name" value="BIS(5'-NUCLEOSYL)-TETRAPHOSPHATASE [ASYMMETRICAL]"/>
    <property type="match status" value="1"/>
</dbReference>
<dbReference type="GO" id="GO:0004081">
    <property type="term" value="F:bis(5'-nucleosyl)-tetraphosphatase (asymmetrical) activity"/>
    <property type="evidence" value="ECO:0007669"/>
    <property type="project" value="TreeGrafter"/>
</dbReference>
<evidence type="ECO:0000259" key="2">
    <source>
        <dbReference type="PROSITE" id="PS51462"/>
    </source>
</evidence>
<dbReference type="Gene3D" id="3.90.79.10">
    <property type="entry name" value="Nucleoside Triphosphate Pyrophosphohydrolase"/>
    <property type="match status" value="1"/>
</dbReference>
<accession>A0A6N7KWP2</accession>
<dbReference type="PANTHER" id="PTHR21340">
    <property type="entry name" value="DIADENOSINE 5,5-P1,P4-TETRAPHOSPHATE PYROPHOSPHOHYDROLASE MUTT"/>
    <property type="match status" value="1"/>
</dbReference>
<dbReference type="SUPFAM" id="SSF55811">
    <property type="entry name" value="Nudix"/>
    <property type="match status" value="1"/>
</dbReference>
<dbReference type="InterPro" id="IPR015797">
    <property type="entry name" value="NUDIX_hydrolase-like_dom_sf"/>
</dbReference>
<evidence type="ECO:0000256" key="1">
    <source>
        <dbReference type="ARBA" id="ARBA00022801"/>
    </source>
</evidence>
<gene>
    <name evidence="3" type="ORF">F7Q99_21185</name>
</gene>
<dbReference type="Proteomes" id="UP000450000">
    <property type="component" value="Unassembled WGS sequence"/>
</dbReference>
<dbReference type="InterPro" id="IPR000086">
    <property type="entry name" value="NUDIX_hydrolase_dom"/>
</dbReference>
<evidence type="ECO:0000313" key="3">
    <source>
        <dbReference type="EMBL" id="MQS14708.1"/>
    </source>
</evidence>
<dbReference type="GO" id="GO:0006167">
    <property type="term" value="P:AMP biosynthetic process"/>
    <property type="evidence" value="ECO:0007669"/>
    <property type="project" value="TreeGrafter"/>
</dbReference>
<reference evidence="3 4" key="1">
    <citation type="submission" date="2019-09" db="EMBL/GenBank/DDBJ databases">
        <title>Genome Sequences of Streptomyces kaniharaensis ATCC 21070.</title>
        <authorList>
            <person name="Zhu W."/>
            <person name="De Crecy-Lagard V."/>
            <person name="Richards N.G."/>
        </authorList>
    </citation>
    <scope>NUCLEOTIDE SEQUENCE [LARGE SCALE GENOMIC DNA]</scope>
    <source>
        <strain evidence="3 4">SF-557</strain>
    </source>
</reference>
<proteinExistence type="predicted"/>
<dbReference type="EMBL" id="WBOF01000001">
    <property type="protein sequence ID" value="MQS14708.1"/>
    <property type="molecule type" value="Genomic_DNA"/>
</dbReference>
<keyword evidence="1 3" id="KW-0378">Hydrolase</keyword>
<evidence type="ECO:0000313" key="4">
    <source>
        <dbReference type="Proteomes" id="UP000450000"/>
    </source>
</evidence>
<name>A0A6N7KWP2_9ACTN</name>
<dbReference type="AlphaFoldDB" id="A0A6N7KWP2"/>
<dbReference type="InterPro" id="IPR020476">
    <property type="entry name" value="Nudix_hydrolase"/>
</dbReference>
<sequence length="179" mass="20125">MTDSTKVAGWFPPEKYVRTIANATMYGCLYFTDTQGRPLGLRSTINPDLWQWPGGNTDKGETPWQTAVRECKEETGIAFTGECRLIGMNFAPVGGGWPLCRVGFVFNGGTLTDAQLDAIVLDPAEHTEWRVLTIDQWRTVMDPLTFDRLAHTDASRRTRTTMYAEHQPVQCVRPKSLEP</sequence>
<keyword evidence="4" id="KW-1185">Reference proteome</keyword>
<dbReference type="PRINTS" id="PR00502">
    <property type="entry name" value="NUDIXFAMILY"/>
</dbReference>
<dbReference type="GO" id="GO:0006754">
    <property type="term" value="P:ATP biosynthetic process"/>
    <property type="evidence" value="ECO:0007669"/>
    <property type="project" value="TreeGrafter"/>
</dbReference>